<dbReference type="InterPro" id="IPR027417">
    <property type="entry name" value="P-loop_NTPase"/>
</dbReference>
<dbReference type="EMBL" id="PIPV01000008">
    <property type="protein sequence ID" value="RUO52185.1"/>
    <property type="molecule type" value="Genomic_DNA"/>
</dbReference>
<keyword evidence="2" id="KW-1185">Reference proteome</keyword>
<dbReference type="RefSeq" id="WP_110575268.1">
    <property type="nucleotide sequence ID" value="NZ_PIPV01000008.1"/>
</dbReference>
<protein>
    <recommendedName>
        <fullName evidence="3">SOS-response cell division inhibitor</fullName>
    </recommendedName>
</protein>
<evidence type="ECO:0000313" key="1">
    <source>
        <dbReference type="EMBL" id="RUO52185.1"/>
    </source>
</evidence>
<sequence length="139" mass="15570">MKRLQSDINNHPGMWTYNGQHPETATNAIAPSSLSAALEAAVHSIGQRWITVIGGHSHFVQQLVDAGIPRQRIRWLRPGKTHDRAWALEQAVLSGTSDVVVAWVSGFDKRAVQRIRLSSRLSQTQSFMFEEDVLTPHLH</sequence>
<dbReference type="Gene3D" id="3.40.50.300">
    <property type="entry name" value="P-loop containing nucleotide triphosphate hydrolases"/>
    <property type="match status" value="1"/>
</dbReference>
<gene>
    <name evidence="1" type="ORF">CWE25_09915</name>
</gene>
<organism evidence="1 2">
    <name type="scientific">Idiomarina fontislapidosi</name>
    <dbReference type="NCBI Taxonomy" id="263723"/>
    <lineage>
        <taxon>Bacteria</taxon>
        <taxon>Pseudomonadati</taxon>
        <taxon>Pseudomonadota</taxon>
        <taxon>Gammaproteobacteria</taxon>
        <taxon>Alteromonadales</taxon>
        <taxon>Idiomarinaceae</taxon>
        <taxon>Idiomarina</taxon>
    </lineage>
</organism>
<accession>A0A432XTW9</accession>
<proteinExistence type="predicted"/>
<comment type="caution">
    <text evidence="1">The sequence shown here is derived from an EMBL/GenBank/DDBJ whole genome shotgun (WGS) entry which is preliminary data.</text>
</comment>
<evidence type="ECO:0008006" key="3">
    <source>
        <dbReference type="Google" id="ProtNLM"/>
    </source>
</evidence>
<dbReference type="Proteomes" id="UP000287330">
    <property type="component" value="Unassembled WGS sequence"/>
</dbReference>
<dbReference type="OrthoDB" id="6239438at2"/>
<dbReference type="SUPFAM" id="SSF52540">
    <property type="entry name" value="P-loop containing nucleoside triphosphate hydrolases"/>
    <property type="match status" value="1"/>
</dbReference>
<name>A0A432XTW9_9GAMM</name>
<reference evidence="2" key="1">
    <citation type="journal article" date="2018" name="Front. Microbiol.">
        <title>Genome-Based Analysis Reveals the Taxonomy and Diversity of the Family Idiomarinaceae.</title>
        <authorList>
            <person name="Liu Y."/>
            <person name="Lai Q."/>
            <person name="Shao Z."/>
        </authorList>
    </citation>
    <scope>NUCLEOTIDE SEQUENCE [LARGE SCALE GENOMIC DNA]</scope>
    <source>
        <strain evidence="2">F23</strain>
    </source>
</reference>
<dbReference type="AlphaFoldDB" id="A0A432XTW9"/>
<evidence type="ECO:0000313" key="2">
    <source>
        <dbReference type="Proteomes" id="UP000287330"/>
    </source>
</evidence>